<dbReference type="AlphaFoldDB" id="S8FAK7"/>
<accession>S8FAK7</accession>
<reference evidence="2 3" key="1">
    <citation type="journal article" date="2012" name="Science">
        <title>The Paleozoic origin of enzymatic lignin decomposition reconstructed from 31 fungal genomes.</title>
        <authorList>
            <person name="Floudas D."/>
            <person name="Binder M."/>
            <person name="Riley R."/>
            <person name="Barry K."/>
            <person name="Blanchette R.A."/>
            <person name="Henrissat B."/>
            <person name="Martinez A.T."/>
            <person name="Otillar R."/>
            <person name="Spatafora J.W."/>
            <person name="Yadav J.S."/>
            <person name="Aerts A."/>
            <person name="Benoit I."/>
            <person name="Boyd A."/>
            <person name="Carlson A."/>
            <person name="Copeland A."/>
            <person name="Coutinho P.M."/>
            <person name="de Vries R.P."/>
            <person name="Ferreira P."/>
            <person name="Findley K."/>
            <person name="Foster B."/>
            <person name="Gaskell J."/>
            <person name="Glotzer D."/>
            <person name="Gorecki P."/>
            <person name="Heitman J."/>
            <person name="Hesse C."/>
            <person name="Hori C."/>
            <person name="Igarashi K."/>
            <person name="Jurgens J.A."/>
            <person name="Kallen N."/>
            <person name="Kersten P."/>
            <person name="Kohler A."/>
            <person name="Kuees U."/>
            <person name="Kumar T.K.A."/>
            <person name="Kuo A."/>
            <person name="LaButti K."/>
            <person name="Larrondo L.F."/>
            <person name="Lindquist E."/>
            <person name="Ling A."/>
            <person name="Lombard V."/>
            <person name="Lucas S."/>
            <person name="Lundell T."/>
            <person name="Martin R."/>
            <person name="McLaughlin D.J."/>
            <person name="Morgenstern I."/>
            <person name="Morin E."/>
            <person name="Murat C."/>
            <person name="Nagy L.G."/>
            <person name="Nolan M."/>
            <person name="Ohm R.A."/>
            <person name="Patyshakuliyeva A."/>
            <person name="Rokas A."/>
            <person name="Ruiz-Duenas F.J."/>
            <person name="Sabat G."/>
            <person name="Salamov A."/>
            <person name="Samejima M."/>
            <person name="Schmutz J."/>
            <person name="Slot J.C."/>
            <person name="St John F."/>
            <person name="Stenlid J."/>
            <person name="Sun H."/>
            <person name="Sun S."/>
            <person name="Syed K."/>
            <person name="Tsang A."/>
            <person name="Wiebenga A."/>
            <person name="Young D."/>
            <person name="Pisabarro A."/>
            <person name="Eastwood D.C."/>
            <person name="Martin F."/>
            <person name="Cullen D."/>
            <person name="Grigoriev I.V."/>
            <person name="Hibbett D.S."/>
        </authorList>
    </citation>
    <scope>NUCLEOTIDE SEQUENCE</scope>
    <source>
        <strain evidence="3">FP-58527</strain>
    </source>
</reference>
<dbReference type="EMBL" id="KE504163">
    <property type="protein sequence ID" value="EPS98655.1"/>
    <property type="molecule type" value="Genomic_DNA"/>
</dbReference>
<organism evidence="2 3">
    <name type="scientific">Fomitopsis schrenkii</name>
    <name type="common">Brown rot fungus</name>
    <dbReference type="NCBI Taxonomy" id="2126942"/>
    <lineage>
        <taxon>Eukaryota</taxon>
        <taxon>Fungi</taxon>
        <taxon>Dikarya</taxon>
        <taxon>Basidiomycota</taxon>
        <taxon>Agaricomycotina</taxon>
        <taxon>Agaricomycetes</taxon>
        <taxon>Polyporales</taxon>
        <taxon>Fomitopsis</taxon>
    </lineage>
</organism>
<dbReference type="InterPro" id="IPR040521">
    <property type="entry name" value="KDZ"/>
</dbReference>
<dbReference type="PANTHER" id="PTHR33096">
    <property type="entry name" value="CXC2 DOMAIN-CONTAINING PROTEIN"/>
    <property type="match status" value="1"/>
</dbReference>
<dbReference type="PANTHER" id="PTHR33096:SF1">
    <property type="entry name" value="CXC1-LIKE CYSTEINE CLUSTER ASSOCIATED WITH KDZ TRANSPOSASES DOMAIN-CONTAINING PROTEIN"/>
    <property type="match status" value="1"/>
</dbReference>
<feature type="non-terminal residue" evidence="2">
    <location>
        <position position="1"/>
    </location>
</feature>
<evidence type="ECO:0000259" key="1">
    <source>
        <dbReference type="Pfam" id="PF18803"/>
    </source>
</evidence>
<protein>
    <recommendedName>
        <fullName evidence="1">CxC2-like cysteine cluster KDZ transposase-associated domain-containing protein</fullName>
    </recommendedName>
</protein>
<dbReference type="HOGENOM" id="CLU_003703_13_0_1"/>
<dbReference type="InterPro" id="IPR041457">
    <property type="entry name" value="CxC2_KDZ-assoc"/>
</dbReference>
<evidence type="ECO:0000313" key="2">
    <source>
        <dbReference type="EMBL" id="EPS98655.1"/>
    </source>
</evidence>
<dbReference type="OrthoDB" id="2793259at2759"/>
<dbReference type="eggNOG" id="ENOG502SIXA">
    <property type="taxonomic scope" value="Eukaryota"/>
</dbReference>
<keyword evidence="3" id="KW-1185">Reference proteome</keyword>
<feature type="domain" description="CxC2-like cysteine cluster KDZ transposase-associated" evidence="1">
    <location>
        <begin position="83"/>
        <end position="190"/>
    </location>
</feature>
<dbReference type="CDD" id="cd19757">
    <property type="entry name" value="Bbox1"/>
    <property type="match status" value="1"/>
</dbReference>
<sequence length="925" mass="106423">DRPLQEWTKEIDEWLAEFIRLEGRGDFTSARCALCSLQKPVYRCEDCNDMQLYCEDCTVLRHELSPLHRVKAWIDGRFEKTTLKRMGLRIQLGHTGKERCAYPQRAFGDDFVIIDVHGIHEVALDYCGCERAGLKHIQLLRSRLLPATGIDPKTACTFRVMEFHQLLHNQTKASGYEFYATLARRSDNTGTEEVKARYSSFMRMARMWTHLKMLKRFGRGHDPRGVKATEAGSCAVICPACPHPGKNIPDDWRDAPPAKKWLYQLYLGIDANFRLKRRDVSTDATDPGLNHGYAYFVEEIAYKQYLEMHGKSDQKETSSCNSHDAVKLANMRGVNGVATSGVGTVECSRHDMKRPCSVGDLQKGERYVNMDYLFASSMQQEGEKMHVVVSYDIACQWSVNLWERMLKYDPQFDFDRRTITFLVPKFHLPAHQASCQTRYSFNYTKHVGRTDGEAVERGWAAVNGFSGSTKEMGPGSRRDVLDDAFGDYNWRKVTQLPKTLLDKVKDAVEERSEQVAQYLEVCSNTDNACITEWARLVEAWENGAEFNPFEVNRHPITLSAVRRALAEEDAAADASDRNIALLHEDVSQSVLIISGLEIEELQHRLRKDVTDLSASSTDLQQTAIIRRRSALQLRIDAWRKFQDLYMPGVALLRSREATVSTRIINAEHLPLYLPSVLVDAGNITVSPELGQIELRLRHAQANDALEQMRRHLRARSRLYNVKDRDVRGQRYNTRARNYISTLQAKIDSDKAQYRLAYRALLALDPADTMKWQKVLRTLEDNDVRGMKEQLDGESEGTRRLPWIWRTTGFCGTEDEDEDELEAVRIEWCKARARAHRWSEECELLEEEMRRVIDFFDWQASWWRQKAEEATWDPSTLQKASSSQHNEGRRAYARRQAGIRLAMLQRCVESWKCVPEYLGCGAQLDE</sequence>
<name>S8FAK7_FOMSC</name>
<evidence type="ECO:0000313" key="3">
    <source>
        <dbReference type="Proteomes" id="UP000015241"/>
    </source>
</evidence>
<dbReference type="Proteomes" id="UP000015241">
    <property type="component" value="Unassembled WGS sequence"/>
</dbReference>
<proteinExistence type="predicted"/>
<dbReference type="STRING" id="743788.S8FAK7"/>
<gene>
    <name evidence="2" type="ORF">FOMPIDRAFT_1125991</name>
</gene>
<dbReference type="Pfam" id="PF18758">
    <property type="entry name" value="KDZ"/>
    <property type="match status" value="1"/>
</dbReference>
<dbReference type="InParanoid" id="S8FAK7"/>
<dbReference type="Pfam" id="PF18803">
    <property type="entry name" value="CxC2"/>
    <property type="match status" value="1"/>
</dbReference>